<evidence type="ECO:0000256" key="10">
    <source>
        <dbReference type="ARBA" id="ARBA00023027"/>
    </source>
</evidence>
<evidence type="ECO:0000313" key="14">
    <source>
        <dbReference type="EMBL" id="KAH0458028.1"/>
    </source>
</evidence>
<name>A0AAV7GR41_DENCH</name>
<evidence type="ECO:0000256" key="11">
    <source>
        <dbReference type="ARBA" id="ARBA00049164"/>
    </source>
</evidence>
<dbReference type="PANTHER" id="PTHR43880:SF9">
    <property type="entry name" value="ALCOHOL DEHYDROGENASE 1"/>
    <property type="match status" value="1"/>
</dbReference>
<evidence type="ECO:0000256" key="8">
    <source>
        <dbReference type="ARBA" id="ARBA00022833"/>
    </source>
</evidence>
<comment type="catalytic activity">
    <reaction evidence="12">
        <text>a primary alcohol + NAD(+) = an aldehyde + NADH + H(+)</text>
        <dbReference type="Rhea" id="RHEA:10736"/>
        <dbReference type="ChEBI" id="CHEBI:15378"/>
        <dbReference type="ChEBI" id="CHEBI:15734"/>
        <dbReference type="ChEBI" id="CHEBI:17478"/>
        <dbReference type="ChEBI" id="CHEBI:57540"/>
        <dbReference type="ChEBI" id="CHEBI:57945"/>
        <dbReference type="EC" id="1.1.1.1"/>
    </reaction>
</comment>
<evidence type="ECO:0000256" key="6">
    <source>
        <dbReference type="ARBA" id="ARBA00022490"/>
    </source>
</evidence>
<evidence type="ECO:0000256" key="12">
    <source>
        <dbReference type="ARBA" id="ARBA00049243"/>
    </source>
</evidence>
<dbReference type="Pfam" id="PF08240">
    <property type="entry name" value="ADH_N"/>
    <property type="match status" value="1"/>
</dbReference>
<keyword evidence="8" id="KW-0862">Zinc</keyword>
<dbReference type="GO" id="GO:0004022">
    <property type="term" value="F:alcohol dehydrogenase (NAD+) activity"/>
    <property type="evidence" value="ECO:0007669"/>
    <property type="project" value="UniProtKB-EC"/>
</dbReference>
<evidence type="ECO:0000256" key="4">
    <source>
        <dbReference type="ARBA" id="ARBA00011738"/>
    </source>
</evidence>
<dbReference type="GO" id="GO:0005829">
    <property type="term" value="C:cytosol"/>
    <property type="evidence" value="ECO:0007669"/>
    <property type="project" value="TreeGrafter"/>
</dbReference>
<evidence type="ECO:0000256" key="3">
    <source>
        <dbReference type="ARBA" id="ARBA00008072"/>
    </source>
</evidence>
<keyword evidence="6" id="KW-0963">Cytoplasm</keyword>
<dbReference type="AlphaFoldDB" id="A0AAV7GR41"/>
<comment type="similarity">
    <text evidence="3">Belongs to the zinc-containing alcohol dehydrogenase family.</text>
</comment>
<comment type="subunit">
    <text evidence="4">Homodimer.</text>
</comment>
<keyword evidence="10" id="KW-0520">NAD</keyword>
<evidence type="ECO:0000256" key="1">
    <source>
        <dbReference type="ARBA" id="ARBA00001947"/>
    </source>
</evidence>
<evidence type="ECO:0000256" key="7">
    <source>
        <dbReference type="ARBA" id="ARBA00022723"/>
    </source>
</evidence>
<comment type="subcellular location">
    <subcellularLocation>
        <location evidence="2">Cytoplasm</location>
    </subcellularLocation>
</comment>
<dbReference type="SUPFAM" id="SSF50129">
    <property type="entry name" value="GroES-like"/>
    <property type="match status" value="1"/>
</dbReference>
<keyword evidence="9" id="KW-0560">Oxidoreductase</keyword>
<organism evidence="14 15">
    <name type="scientific">Dendrobium chrysotoxum</name>
    <name type="common">Orchid</name>
    <dbReference type="NCBI Taxonomy" id="161865"/>
    <lineage>
        <taxon>Eukaryota</taxon>
        <taxon>Viridiplantae</taxon>
        <taxon>Streptophyta</taxon>
        <taxon>Embryophyta</taxon>
        <taxon>Tracheophyta</taxon>
        <taxon>Spermatophyta</taxon>
        <taxon>Magnoliopsida</taxon>
        <taxon>Liliopsida</taxon>
        <taxon>Asparagales</taxon>
        <taxon>Orchidaceae</taxon>
        <taxon>Epidendroideae</taxon>
        <taxon>Malaxideae</taxon>
        <taxon>Dendrobiinae</taxon>
        <taxon>Dendrobium</taxon>
    </lineage>
</organism>
<reference evidence="14 15" key="1">
    <citation type="journal article" date="2021" name="Hortic Res">
        <title>Chromosome-scale assembly of the Dendrobium chrysotoxum genome enhances the understanding of orchid evolution.</title>
        <authorList>
            <person name="Zhang Y."/>
            <person name="Zhang G.Q."/>
            <person name="Zhang D."/>
            <person name="Liu X.D."/>
            <person name="Xu X.Y."/>
            <person name="Sun W.H."/>
            <person name="Yu X."/>
            <person name="Zhu X."/>
            <person name="Wang Z.W."/>
            <person name="Zhao X."/>
            <person name="Zhong W.Y."/>
            <person name="Chen H."/>
            <person name="Yin W.L."/>
            <person name="Huang T."/>
            <person name="Niu S.C."/>
            <person name="Liu Z.J."/>
        </authorList>
    </citation>
    <scope>NUCLEOTIDE SEQUENCE [LARGE SCALE GENOMIC DNA]</scope>
    <source>
        <strain evidence="14">Lindl</strain>
    </source>
</reference>
<accession>A0AAV7GR41</accession>
<evidence type="ECO:0000256" key="9">
    <source>
        <dbReference type="ARBA" id="ARBA00023002"/>
    </source>
</evidence>
<dbReference type="GO" id="GO:0008270">
    <property type="term" value="F:zinc ion binding"/>
    <property type="evidence" value="ECO:0007669"/>
    <property type="project" value="TreeGrafter"/>
</dbReference>
<gene>
    <name evidence="14" type="ORF">IEQ34_013343</name>
</gene>
<comment type="cofactor">
    <cofactor evidence="1">
        <name>Zn(2+)</name>
        <dbReference type="ChEBI" id="CHEBI:29105"/>
    </cofactor>
</comment>
<comment type="caution">
    <text evidence="14">The sequence shown here is derived from an EMBL/GenBank/DDBJ whole genome shotgun (WGS) entry which is preliminary data.</text>
</comment>
<keyword evidence="15" id="KW-1185">Reference proteome</keyword>
<proteinExistence type="inferred from homology"/>
<dbReference type="EC" id="1.1.1.1" evidence="5"/>
<feature type="domain" description="Alcohol dehydrogenase-like N-terminal" evidence="13">
    <location>
        <begin position="36"/>
        <end position="126"/>
    </location>
</feature>
<dbReference type="InterPro" id="IPR013154">
    <property type="entry name" value="ADH-like_N"/>
</dbReference>
<dbReference type="GO" id="GO:0046294">
    <property type="term" value="P:formaldehyde catabolic process"/>
    <property type="evidence" value="ECO:0007669"/>
    <property type="project" value="TreeGrafter"/>
</dbReference>
<dbReference type="InterPro" id="IPR011032">
    <property type="entry name" value="GroES-like_sf"/>
</dbReference>
<evidence type="ECO:0000256" key="5">
    <source>
        <dbReference type="ARBA" id="ARBA00013190"/>
    </source>
</evidence>
<dbReference type="Proteomes" id="UP000775213">
    <property type="component" value="Unassembled WGS sequence"/>
</dbReference>
<sequence length="176" mass="19535">MRLGSLPHRVGGKEFLYRLLRLAVGAEGESLWFSAIPGGEAPGSGRRIVESIGEGVTNIAHGDHVLLVFTGKCKECSHDNSKKCIMCSTLRNNTDCRVIGKPIYHFVGTSTFSEYTVVHVGCVAKIDPEAPLDKVCILSCGVSIGKIFQLHLFLEHFGLFYFKLIVWKCFELNFER</sequence>
<comment type="catalytic activity">
    <reaction evidence="11">
        <text>a secondary alcohol + NAD(+) = a ketone + NADH + H(+)</text>
        <dbReference type="Rhea" id="RHEA:10740"/>
        <dbReference type="ChEBI" id="CHEBI:15378"/>
        <dbReference type="ChEBI" id="CHEBI:17087"/>
        <dbReference type="ChEBI" id="CHEBI:35681"/>
        <dbReference type="ChEBI" id="CHEBI:57540"/>
        <dbReference type="ChEBI" id="CHEBI:57945"/>
        <dbReference type="EC" id="1.1.1.1"/>
    </reaction>
</comment>
<evidence type="ECO:0000256" key="2">
    <source>
        <dbReference type="ARBA" id="ARBA00004496"/>
    </source>
</evidence>
<evidence type="ECO:0000313" key="15">
    <source>
        <dbReference type="Proteomes" id="UP000775213"/>
    </source>
</evidence>
<dbReference type="GO" id="GO:0051903">
    <property type="term" value="F:S-(hydroxymethyl)glutathione dehydrogenase [NAD(P)+] activity"/>
    <property type="evidence" value="ECO:0007669"/>
    <property type="project" value="TreeGrafter"/>
</dbReference>
<keyword evidence="7" id="KW-0479">Metal-binding</keyword>
<evidence type="ECO:0000259" key="13">
    <source>
        <dbReference type="Pfam" id="PF08240"/>
    </source>
</evidence>
<protein>
    <recommendedName>
        <fullName evidence="5">alcohol dehydrogenase</fullName>
        <ecNumber evidence="5">1.1.1.1</ecNumber>
    </recommendedName>
</protein>
<dbReference type="PANTHER" id="PTHR43880">
    <property type="entry name" value="ALCOHOL DEHYDROGENASE"/>
    <property type="match status" value="1"/>
</dbReference>
<dbReference type="EMBL" id="JAGFBR010000012">
    <property type="protein sequence ID" value="KAH0458028.1"/>
    <property type="molecule type" value="Genomic_DNA"/>
</dbReference>
<dbReference type="Gene3D" id="3.90.180.10">
    <property type="entry name" value="Medium-chain alcohol dehydrogenases, catalytic domain"/>
    <property type="match status" value="1"/>
</dbReference>